<dbReference type="GO" id="GO:0005524">
    <property type="term" value="F:ATP binding"/>
    <property type="evidence" value="ECO:0007669"/>
    <property type="project" value="UniProtKB-KW"/>
</dbReference>
<feature type="transmembrane region" description="Helical" evidence="6">
    <location>
        <begin position="40"/>
        <end position="62"/>
    </location>
</feature>
<feature type="domain" description="ABC-2 type transporter transmembrane" evidence="7">
    <location>
        <begin position="2"/>
        <end position="120"/>
    </location>
</feature>
<feature type="transmembrane region" description="Helical" evidence="6">
    <location>
        <begin position="98"/>
        <end position="120"/>
    </location>
</feature>
<accession>U6KEY3</accession>
<dbReference type="PANTHER" id="PTHR48041">
    <property type="entry name" value="ABC TRANSPORTER G FAMILY MEMBER 28"/>
    <property type="match status" value="1"/>
</dbReference>
<dbReference type="RefSeq" id="XP_037878883.1">
    <property type="nucleotide sequence ID" value="XM_038023029.1"/>
</dbReference>
<evidence type="ECO:0000256" key="2">
    <source>
        <dbReference type="ARBA" id="ARBA00022448"/>
    </source>
</evidence>
<comment type="subcellular location">
    <subcellularLocation>
        <location evidence="1">Membrane</location>
        <topology evidence="1">Multi-pass membrane protein</topology>
    </subcellularLocation>
</comment>
<evidence type="ECO:0000313" key="9">
    <source>
        <dbReference type="Proteomes" id="UP000030744"/>
    </source>
</evidence>
<dbReference type="PANTHER" id="PTHR48041:SF139">
    <property type="entry name" value="PROTEIN SCARLET"/>
    <property type="match status" value="1"/>
</dbReference>
<feature type="transmembrane region" description="Helical" evidence="6">
    <location>
        <begin position="12"/>
        <end position="34"/>
    </location>
</feature>
<dbReference type="Pfam" id="PF01061">
    <property type="entry name" value="ABC2_membrane"/>
    <property type="match status" value="1"/>
</dbReference>
<reference evidence="8" key="2">
    <citation type="submission" date="2013-10" db="EMBL/GenBank/DDBJ databases">
        <authorList>
            <person name="Aslett M."/>
        </authorList>
    </citation>
    <scope>NUCLEOTIDE SEQUENCE [LARGE SCALE GENOMIC DNA]</scope>
    <source>
        <strain evidence="8">Houghton</strain>
    </source>
</reference>
<keyword evidence="4 6" id="KW-1133">Transmembrane helix</keyword>
<evidence type="ECO:0000256" key="4">
    <source>
        <dbReference type="ARBA" id="ARBA00022989"/>
    </source>
</evidence>
<keyword evidence="3 6" id="KW-0812">Transmembrane</keyword>
<evidence type="ECO:0000256" key="1">
    <source>
        <dbReference type="ARBA" id="ARBA00004141"/>
    </source>
</evidence>
<evidence type="ECO:0000259" key="7">
    <source>
        <dbReference type="Pfam" id="PF01061"/>
    </source>
</evidence>
<dbReference type="Proteomes" id="UP000030744">
    <property type="component" value="Unassembled WGS sequence"/>
</dbReference>
<dbReference type="InterPro" id="IPR013525">
    <property type="entry name" value="ABC2_TM"/>
</dbReference>
<reference evidence="8" key="1">
    <citation type="submission" date="2013-10" db="EMBL/GenBank/DDBJ databases">
        <title>Genomic analysis of the causative agents of coccidiosis in chickens.</title>
        <authorList>
            <person name="Reid A.J."/>
            <person name="Blake D."/>
            <person name="Billington K."/>
            <person name="Browne H."/>
            <person name="Dunn M."/>
            <person name="Hung S."/>
            <person name="Kawahara F."/>
            <person name="Miranda-Saavedra D."/>
            <person name="Mourier T."/>
            <person name="Nagra H."/>
            <person name="Otto T.D."/>
            <person name="Rawlings N."/>
            <person name="Sanchez A."/>
            <person name="Sanders M."/>
            <person name="Subramaniam C."/>
            <person name="Tay Y."/>
            <person name="Dear P."/>
            <person name="Doerig C."/>
            <person name="Gruber A."/>
            <person name="Parkinson J."/>
            <person name="Shirley M."/>
            <person name="Wan K.L."/>
            <person name="Berriman M."/>
            <person name="Tomley F."/>
            <person name="Pain A."/>
        </authorList>
    </citation>
    <scope>NUCLEOTIDE SEQUENCE [LARGE SCALE GENOMIC DNA]</scope>
    <source>
        <strain evidence="8">Houghton</strain>
    </source>
</reference>
<evidence type="ECO:0000313" key="8">
    <source>
        <dbReference type="EMBL" id="CDJ36595.1"/>
    </source>
</evidence>
<evidence type="ECO:0000256" key="6">
    <source>
        <dbReference type="SAM" id="Phobius"/>
    </source>
</evidence>
<sequence>MWVYFIGTSTSDTILFLVFPIIFHTITFWIMGLAATATKFFASLGVLLLSVLSLQSYGYFISAIVTDEVVALAVTQVAQVVLALFSGFMTQIDQLNPFLQVVAALSPFKYALSAFCLVIFENEFFTGEGGERVSGDDFLKGTFGIRRETCASDLGALAALIVVVAYFMHPRKEVLEVLGDTKWDGQQLTPSETAAYSG</sequence>
<keyword evidence="8" id="KW-0547">Nucleotide-binding</keyword>
<name>U6KEY3_9EIME</name>
<dbReference type="GO" id="GO:0016020">
    <property type="term" value="C:membrane"/>
    <property type="evidence" value="ECO:0007669"/>
    <property type="project" value="UniProtKB-SubCell"/>
</dbReference>
<dbReference type="VEuPathDB" id="ToxoDB:EMH_0091470"/>
<proteinExistence type="predicted"/>
<feature type="transmembrane region" description="Helical" evidence="6">
    <location>
        <begin position="69"/>
        <end position="92"/>
    </location>
</feature>
<dbReference type="EMBL" id="HG736366">
    <property type="protein sequence ID" value="CDJ36595.1"/>
    <property type="molecule type" value="Genomic_DNA"/>
</dbReference>
<evidence type="ECO:0000256" key="3">
    <source>
        <dbReference type="ARBA" id="ARBA00022692"/>
    </source>
</evidence>
<protein>
    <submittedName>
        <fullName evidence="8">ATP-binding cassette, sub-family G, member 3, related</fullName>
    </submittedName>
</protein>
<evidence type="ECO:0000256" key="5">
    <source>
        <dbReference type="ARBA" id="ARBA00023136"/>
    </source>
</evidence>
<dbReference type="AlphaFoldDB" id="U6KEY3"/>
<gene>
    <name evidence="8" type="ORF">EMH_0091470</name>
</gene>
<dbReference type="GO" id="GO:0140359">
    <property type="term" value="F:ABC-type transporter activity"/>
    <property type="evidence" value="ECO:0007669"/>
    <property type="project" value="InterPro"/>
</dbReference>
<organism evidence="8 9">
    <name type="scientific">Eimeria mitis</name>
    <dbReference type="NCBI Taxonomy" id="44415"/>
    <lineage>
        <taxon>Eukaryota</taxon>
        <taxon>Sar</taxon>
        <taxon>Alveolata</taxon>
        <taxon>Apicomplexa</taxon>
        <taxon>Conoidasida</taxon>
        <taxon>Coccidia</taxon>
        <taxon>Eucoccidiorida</taxon>
        <taxon>Eimeriorina</taxon>
        <taxon>Eimeriidae</taxon>
        <taxon>Eimeria</taxon>
    </lineage>
</organism>
<dbReference type="InterPro" id="IPR050352">
    <property type="entry name" value="ABCG_transporters"/>
</dbReference>
<keyword evidence="9" id="KW-1185">Reference proteome</keyword>
<keyword evidence="8" id="KW-0067">ATP-binding</keyword>
<keyword evidence="2" id="KW-0813">Transport</keyword>
<dbReference type="GeneID" id="60404544"/>
<keyword evidence="5 6" id="KW-0472">Membrane</keyword>